<dbReference type="PROSITE" id="PS01360">
    <property type="entry name" value="ZF_MYND_1"/>
    <property type="match status" value="1"/>
</dbReference>
<gene>
    <name evidence="7" type="ORF">PGLA1383_LOCUS17836</name>
</gene>
<comment type="caution">
    <text evidence="7">The sequence shown here is derived from an EMBL/GenBank/DDBJ whole genome shotgun (WGS) entry which is preliminary data.</text>
</comment>
<evidence type="ECO:0000256" key="3">
    <source>
        <dbReference type="ARBA" id="ARBA00022833"/>
    </source>
</evidence>
<dbReference type="Proteomes" id="UP000654075">
    <property type="component" value="Unassembled WGS sequence"/>
</dbReference>
<keyword evidence="8" id="KW-1185">Reference proteome</keyword>
<keyword evidence="1" id="KW-0479">Metal-binding</keyword>
<dbReference type="OrthoDB" id="3066878at2759"/>
<sequence length="453" mass="50915">MSHSLEGNAQKPRAMVEDNLEAALDLERELDKWSLDTRFPLMPGQRHVEVPNCRPLGMQYGEDAEPVGQQFSSRLVALLACHADSAARVASLGRCLRSAEAQKRRPDRFLVGTSAADPAVARLLPDVVQSSPSVDEHVAAHDGQPVARFEHYRRMRDVVRDREDRLEDVWVFISGGDDSWHPCRCADFAVAVDEVRRRVQRDVYVVGSCDPGFQLTDLCVRFSTFSAFFEEHNSRVLRHPLADIRFCSFVRHCGEIPRKLDGQQALVKEQVGVAAQAPCPDDECLLANLKELCGEDLDCCLSEQQRDQILPLCAALRQLLDHDLFSLPRSRFTALESEVLHMAASASDSFPARRLEAHGIKRATVVKWLRAVAFCRCKLFRIELFKFDFCAGCGRESTFQCAHCRAESYCSEDCQRAAWNEGHRLRCVAASQPHSPTDLRSPHSEPGDFQPVD</sequence>
<dbReference type="AlphaFoldDB" id="A0A813EG02"/>
<evidence type="ECO:0000259" key="6">
    <source>
        <dbReference type="PROSITE" id="PS50865"/>
    </source>
</evidence>
<name>A0A813EG02_POLGL</name>
<organism evidence="7 8">
    <name type="scientific">Polarella glacialis</name>
    <name type="common">Dinoflagellate</name>
    <dbReference type="NCBI Taxonomy" id="89957"/>
    <lineage>
        <taxon>Eukaryota</taxon>
        <taxon>Sar</taxon>
        <taxon>Alveolata</taxon>
        <taxon>Dinophyceae</taxon>
        <taxon>Suessiales</taxon>
        <taxon>Suessiaceae</taxon>
        <taxon>Polarella</taxon>
    </lineage>
</organism>
<evidence type="ECO:0000256" key="2">
    <source>
        <dbReference type="ARBA" id="ARBA00022771"/>
    </source>
</evidence>
<dbReference type="SUPFAM" id="SSF144232">
    <property type="entry name" value="HIT/MYND zinc finger-like"/>
    <property type="match status" value="1"/>
</dbReference>
<evidence type="ECO:0000256" key="1">
    <source>
        <dbReference type="ARBA" id="ARBA00022723"/>
    </source>
</evidence>
<keyword evidence="3" id="KW-0862">Zinc</keyword>
<dbReference type="InterPro" id="IPR002893">
    <property type="entry name" value="Znf_MYND"/>
</dbReference>
<accession>A0A813EG02</accession>
<keyword evidence="2 4" id="KW-0863">Zinc-finger</keyword>
<reference evidence="7" key="1">
    <citation type="submission" date="2021-02" db="EMBL/GenBank/DDBJ databases">
        <authorList>
            <person name="Dougan E. K."/>
            <person name="Rhodes N."/>
            <person name="Thang M."/>
            <person name="Chan C."/>
        </authorList>
    </citation>
    <scope>NUCLEOTIDE SEQUENCE</scope>
</reference>
<dbReference type="Pfam" id="PF01753">
    <property type="entry name" value="zf-MYND"/>
    <property type="match status" value="1"/>
</dbReference>
<proteinExistence type="predicted"/>
<evidence type="ECO:0000313" key="7">
    <source>
        <dbReference type="EMBL" id="CAE8599489.1"/>
    </source>
</evidence>
<protein>
    <recommendedName>
        <fullName evidence="6">MYND-type domain-containing protein</fullName>
    </recommendedName>
</protein>
<feature type="domain" description="MYND-type" evidence="6">
    <location>
        <begin position="390"/>
        <end position="427"/>
    </location>
</feature>
<dbReference type="GO" id="GO:0008270">
    <property type="term" value="F:zinc ion binding"/>
    <property type="evidence" value="ECO:0007669"/>
    <property type="project" value="UniProtKB-KW"/>
</dbReference>
<dbReference type="EMBL" id="CAJNNV010011178">
    <property type="protein sequence ID" value="CAE8599489.1"/>
    <property type="molecule type" value="Genomic_DNA"/>
</dbReference>
<evidence type="ECO:0000313" key="8">
    <source>
        <dbReference type="Proteomes" id="UP000654075"/>
    </source>
</evidence>
<dbReference type="PROSITE" id="PS50865">
    <property type="entry name" value="ZF_MYND_2"/>
    <property type="match status" value="1"/>
</dbReference>
<feature type="region of interest" description="Disordered" evidence="5">
    <location>
        <begin position="432"/>
        <end position="453"/>
    </location>
</feature>
<dbReference type="Gene3D" id="6.10.140.2220">
    <property type="match status" value="1"/>
</dbReference>
<evidence type="ECO:0000256" key="4">
    <source>
        <dbReference type="PROSITE-ProRule" id="PRU00134"/>
    </source>
</evidence>
<evidence type="ECO:0000256" key="5">
    <source>
        <dbReference type="SAM" id="MobiDB-lite"/>
    </source>
</evidence>